<dbReference type="GO" id="GO:0052621">
    <property type="term" value="F:diguanylate cyclase activity"/>
    <property type="evidence" value="ECO:0007669"/>
    <property type="project" value="UniProtKB-EC"/>
</dbReference>
<evidence type="ECO:0000313" key="5">
    <source>
        <dbReference type="Proteomes" id="UP000623842"/>
    </source>
</evidence>
<accession>A0A919BDN2</accession>
<dbReference type="PANTHER" id="PTHR45138">
    <property type="entry name" value="REGULATORY COMPONENTS OF SENSORY TRANSDUCTION SYSTEM"/>
    <property type="match status" value="1"/>
</dbReference>
<dbReference type="SUPFAM" id="SSF55073">
    <property type="entry name" value="Nucleotide cyclase"/>
    <property type="match status" value="1"/>
</dbReference>
<evidence type="ECO:0000256" key="1">
    <source>
        <dbReference type="ARBA" id="ARBA00012528"/>
    </source>
</evidence>
<reference evidence="4" key="1">
    <citation type="journal article" date="2014" name="Int. J. Syst. Evol. Microbiol.">
        <title>Complete genome sequence of Corynebacterium casei LMG S-19264T (=DSM 44701T), isolated from a smear-ripened cheese.</title>
        <authorList>
            <consortium name="US DOE Joint Genome Institute (JGI-PGF)"/>
            <person name="Walter F."/>
            <person name="Albersmeier A."/>
            <person name="Kalinowski J."/>
            <person name="Ruckert C."/>
        </authorList>
    </citation>
    <scope>NUCLEOTIDE SEQUENCE</scope>
    <source>
        <strain evidence="4">KCTC 42731</strain>
    </source>
</reference>
<dbReference type="PANTHER" id="PTHR45138:SF9">
    <property type="entry name" value="DIGUANYLATE CYCLASE DGCM-RELATED"/>
    <property type="match status" value="1"/>
</dbReference>
<dbReference type="Gene3D" id="3.30.70.270">
    <property type="match status" value="1"/>
</dbReference>
<keyword evidence="5" id="KW-1185">Reference proteome</keyword>
<feature type="domain" description="GGDEF" evidence="3">
    <location>
        <begin position="20"/>
        <end position="144"/>
    </location>
</feature>
<dbReference type="InterPro" id="IPR043128">
    <property type="entry name" value="Rev_trsase/Diguanyl_cyclase"/>
</dbReference>
<dbReference type="InterPro" id="IPR050469">
    <property type="entry name" value="Diguanylate_Cyclase"/>
</dbReference>
<dbReference type="EMBL" id="BNCK01000001">
    <property type="protein sequence ID" value="GHF81678.1"/>
    <property type="molecule type" value="Genomic_DNA"/>
</dbReference>
<dbReference type="NCBIfam" id="TIGR00254">
    <property type="entry name" value="GGDEF"/>
    <property type="match status" value="1"/>
</dbReference>
<dbReference type="InterPro" id="IPR029787">
    <property type="entry name" value="Nucleotide_cyclase"/>
</dbReference>
<evidence type="ECO:0000259" key="3">
    <source>
        <dbReference type="PROSITE" id="PS50887"/>
    </source>
</evidence>
<evidence type="ECO:0000313" key="4">
    <source>
        <dbReference type="EMBL" id="GHF81678.1"/>
    </source>
</evidence>
<reference evidence="4" key="2">
    <citation type="submission" date="2020-09" db="EMBL/GenBank/DDBJ databases">
        <authorList>
            <person name="Sun Q."/>
            <person name="Kim S."/>
        </authorList>
    </citation>
    <scope>NUCLEOTIDE SEQUENCE</scope>
    <source>
        <strain evidence="4">KCTC 42731</strain>
    </source>
</reference>
<comment type="caution">
    <text evidence="4">The sequence shown here is derived from an EMBL/GenBank/DDBJ whole genome shotgun (WGS) entry which is preliminary data.</text>
</comment>
<comment type="catalytic activity">
    <reaction evidence="2">
        <text>2 GTP = 3',3'-c-di-GMP + 2 diphosphate</text>
        <dbReference type="Rhea" id="RHEA:24898"/>
        <dbReference type="ChEBI" id="CHEBI:33019"/>
        <dbReference type="ChEBI" id="CHEBI:37565"/>
        <dbReference type="ChEBI" id="CHEBI:58805"/>
        <dbReference type="EC" id="2.7.7.65"/>
    </reaction>
</comment>
<dbReference type="CDD" id="cd01949">
    <property type="entry name" value="GGDEF"/>
    <property type="match status" value="1"/>
</dbReference>
<dbReference type="Pfam" id="PF00990">
    <property type="entry name" value="GGDEF"/>
    <property type="match status" value="1"/>
</dbReference>
<name>A0A919BDN2_9GAMM</name>
<evidence type="ECO:0000256" key="2">
    <source>
        <dbReference type="ARBA" id="ARBA00034247"/>
    </source>
</evidence>
<dbReference type="EC" id="2.7.7.65" evidence="1"/>
<sequence>MTGLPNRKALFKRLEKQRADAITILYCDLDKFKAANDQHGHVIGDKLLKQFATNLQQKFGIENSYRLGGDEFIALYHLQFNENELITLRQELAMGLSEFKVGVSFGHHQLLPDETPDHGLHEADIMMYRDKTTREEQTIRAFPKKYRKVPREDST</sequence>
<organism evidence="4 5">
    <name type="scientific">Thalassotalea marina</name>
    <dbReference type="NCBI Taxonomy" id="1673741"/>
    <lineage>
        <taxon>Bacteria</taxon>
        <taxon>Pseudomonadati</taxon>
        <taxon>Pseudomonadota</taxon>
        <taxon>Gammaproteobacteria</taxon>
        <taxon>Alteromonadales</taxon>
        <taxon>Colwelliaceae</taxon>
        <taxon>Thalassotalea</taxon>
    </lineage>
</organism>
<dbReference type="Proteomes" id="UP000623842">
    <property type="component" value="Unassembled WGS sequence"/>
</dbReference>
<gene>
    <name evidence="4" type="ORF">GCM10017161_06430</name>
</gene>
<dbReference type="AlphaFoldDB" id="A0A919BDN2"/>
<dbReference type="SMART" id="SM00267">
    <property type="entry name" value="GGDEF"/>
    <property type="match status" value="1"/>
</dbReference>
<proteinExistence type="predicted"/>
<protein>
    <recommendedName>
        <fullName evidence="1">diguanylate cyclase</fullName>
        <ecNumber evidence="1">2.7.7.65</ecNumber>
    </recommendedName>
</protein>
<dbReference type="PROSITE" id="PS50887">
    <property type="entry name" value="GGDEF"/>
    <property type="match status" value="1"/>
</dbReference>
<dbReference type="InterPro" id="IPR000160">
    <property type="entry name" value="GGDEF_dom"/>
</dbReference>